<reference evidence="7 8" key="1">
    <citation type="journal article" date="2009" name="Infect. Immun.">
        <title>Comparative genomics reveal extensive transposon-mediated genomic plasticity and diversity among potential effector proteins within the genus Coxiella.</title>
        <authorList>
            <person name="Beare P.A."/>
            <person name="Unsworth N."/>
            <person name="Andoh M."/>
            <person name="Voth D.E."/>
            <person name="Omsland A."/>
            <person name="Gilk S.D."/>
            <person name="Williams K.P."/>
            <person name="Sobral B.W."/>
            <person name="Kupko J.J.III."/>
            <person name="Porcella S.F."/>
            <person name="Samuel J.E."/>
            <person name="Heinzen R.A."/>
        </authorList>
    </citation>
    <scope>NUCLEOTIDE SEQUENCE [LARGE SCALE GENOMIC DNA]</scope>
    <source>
        <strain evidence="7 8">Dugway 5J108-111</strain>
    </source>
</reference>
<dbReference type="GO" id="GO:0005886">
    <property type="term" value="C:plasma membrane"/>
    <property type="evidence" value="ECO:0007669"/>
    <property type="project" value="TreeGrafter"/>
</dbReference>
<keyword evidence="2 5" id="KW-1133">Transmembrane helix</keyword>
<organism evidence="7 8">
    <name type="scientific">Coxiella burnetii (strain Dugway 5J108-111)</name>
    <dbReference type="NCBI Taxonomy" id="434922"/>
    <lineage>
        <taxon>Bacteria</taxon>
        <taxon>Pseudomonadati</taxon>
        <taxon>Pseudomonadota</taxon>
        <taxon>Gammaproteobacteria</taxon>
        <taxon>Legionellales</taxon>
        <taxon>Coxiellaceae</taxon>
        <taxon>Coxiella</taxon>
    </lineage>
</organism>
<accession>A9KF36</accession>
<dbReference type="FunFam" id="1.20.1250.20:FF:000314">
    <property type="entry name" value="Transporter, MFS superfamily"/>
    <property type="match status" value="1"/>
</dbReference>
<feature type="transmembrane region" description="Helical" evidence="5">
    <location>
        <begin position="356"/>
        <end position="373"/>
    </location>
</feature>
<dbReference type="InterPro" id="IPR036259">
    <property type="entry name" value="MFS_trans_sf"/>
</dbReference>
<proteinExistence type="predicted"/>
<evidence type="ECO:0000256" key="5">
    <source>
        <dbReference type="SAM" id="Phobius"/>
    </source>
</evidence>
<feature type="transmembrane region" description="Helical" evidence="5">
    <location>
        <begin position="39"/>
        <end position="59"/>
    </location>
</feature>
<feature type="region of interest" description="Disordered" evidence="4">
    <location>
        <begin position="383"/>
        <end position="411"/>
    </location>
</feature>
<feature type="transmembrane region" description="Helical" evidence="5">
    <location>
        <begin position="158"/>
        <end position="178"/>
    </location>
</feature>
<sequence>MLSVLITVLSPLLSLVILTVGNGFFVTYVTVRLHLEGVPAWMIGAISAAYYAGLVFGSFRIEPFIIRVGHIRAYAAFASLVATTILLQALYINPWWWLILRLISGYCMAGLFITIESWLLVKSEKGTRGQVLSLYMISFYAAQALGQFLLSAGDLKGIVPFILAALLSSLSVVPLAMTRTATPHFEEPSALNFFQLYRISPVGIFGCFCSGLIMGAIYGLLPLYISQIQPETETIALLMGATIFGGMLLQYPVGKLSDALDRRKVILGVVALVLALSILITTPLSHALFILLILLFFFGGLTFTIYPLSISYALDYLQSKDTVAATQGLLLTYSVGATFGPLLGPGFMHLAGPRGLFFYFIAIGSLLTILVLWRSVTSPGVPKEEQQEFIPIPRTTPVGTELNPRQPKSES</sequence>
<dbReference type="HOGENOM" id="CLU_035018_1_1_6"/>
<dbReference type="KEGG" id="cbd:CBUD_0414"/>
<gene>
    <name evidence="7" type="ordered locus">CBUD_0414</name>
</gene>
<feature type="domain" description="Major facilitator superfamily (MFS) profile" evidence="6">
    <location>
        <begin position="199"/>
        <end position="411"/>
    </location>
</feature>
<keyword evidence="1 5" id="KW-0812">Transmembrane</keyword>
<feature type="transmembrane region" description="Helical" evidence="5">
    <location>
        <begin position="288"/>
        <end position="308"/>
    </location>
</feature>
<evidence type="ECO:0000256" key="1">
    <source>
        <dbReference type="ARBA" id="ARBA00022692"/>
    </source>
</evidence>
<dbReference type="AlphaFoldDB" id="A9KF36"/>
<evidence type="ECO:0000313" key="8">
    <source>
        <dbReference type="Proteomes" id="UP000008555"/>
    </source>
</evidence>
<dbReference type="RefSeq" id="WP_011996568.1">
    <property type="nucleotide sequence ID" value="NC_009727.1"/>
</dbReference>
<dbReference type="Proteomes" id="UP000008555">
    <property type="component" value="Chromosome"/>
</dbReference>
<evidence type="ECO:0000256" key="4">
    <source>
        <dbReference type="SAM" id="MobiDB-lite"/>
    </source>
</evidence>
<dbReference type="InterPro" id="IPR011701">
    <property type="entry name" value="MFS"/>
</dbReference>
<feature type="transmembrane region" description="Helical" evidence="5">
    <location>
        <begin position="235"/>
        <end position="253"/>
    </location>
</feature>
<evidence type="ECO:0000313" key="7">
    <source>
        <dbReference type="EMBL" id="ABS76871.1"/>
    </source>
</evidence>
<feature type="transmembrane region" description="Helical" evidence="5">
    <location>
        <begin position="71"/>
        <end position="92"/>
    </location>
</feature>
<dbReference type="PANTHER" id="PTHR23521">
    <property type="entry name" value="TRANSPORTER MFS SUPERFAMILY"/>
    <property type="match status" value="1"/>
</dbReference>
<dbReference type="InterPro" id="IPR047200">
    <property type="entry name" value="MFS_YcaD-like"/>
</dbReference>
<evidence type="ECO:0000259" key="6">
    <source>
        <dbReference type="PROSITE" id="PS50850"/>
    </source>
</evidence>
<evidence type="ECO:0000256" key="3">
    <source>
        <dbReference type="ARBA" id="ARBA00023136"/>
    </source>
</evidence>
<dbReference type="Pfam" id="PF07690">
    <property type="entry name" value="MFS_1"/>
    <property type="match status" value="1"/>
</dbReference>
<evidence type="ECO:0000256" key="2">
    <source>
        <dbReference type="ARBA" id="ARBA00022989"/>
    </source>
</evidence>
<feature type="transmembrane region" description="Helical" evidence="5">
    <location>
        <begin position="98"/>
        <end position="120"/>
    </location>
</feature>
<dbReference type="SUPFAM" id="SSF103473">
    <property type="entry name" value="MFS general substrate transporter"/>
    <property type="match status" value="1"/>
</dbReference>
<feature type="transmembrane region" description="Helical" evidence="5">
    <location>
        <begin position="329"/>
        <end position="350"/>
    </location>
</feature>
<dbReference type="Gene3D" id="1.20.1250.20">
    <property type="entry name" value="MFS general substrate transporter like domains"/>
    <property type="match status" value="2"/>
</dbReference>
<dbReference type="CDD" id="cd17477">
    <property type="entry name" value="MFS_YcaD_like"/>
    <property type="match status" value="1"/>
</dbReference>
<dbReference type="PANTHER" id="PTHR23521:SF3">
    <property type="entry name" value="MFS TRANSPORTER"/>
    <property type="match status" value="1"/>
</dbReference>
<protein>
    <submittedName>
        <fullName evidence="7">Transporter, MFS superfamily</fullName>
    </submittedName>
</protein>
<dbReference type="InterPro" id="IPR020846">
    <property type="entry name" value="MFS_dom"/>
</dbReference>
<dbReference type="PROSITE" id="PS50850">
    <property type="entry name" value="MFS"/>
    <property type="match status" value="1"/>
</dbReference>
<dbReference type="EMBL" id="CP000733">
    <property type="protein sequence ID" value="ABS76871.1"/>
    <property type="molecule type" value="Genomic_DNA"/>
</dbReference>
<keyword evidence="3 5" id="KW-0472">Membrane</keyword>
<feature type="transmembrane region" description="Helical" evidence="5">
    <location>
        <begin position="265"/>
        <end position="282"/>
    </location>
</feature>
<feature type="transmembrane region" description="Helical" evidence="5">
    <location>
        <begin position="199"/>
        <end position="223"/>
    </location>
</feature>
<name>A9KF36_COXBN</name>
<feature type="transmembrane region" description="Helical" evidence="5">
    <location>
        <begin position="132"/>
        <end position="152"/>
    </location>
</feature>
<dbReference type="GO" id="GO:0022857">
    <property type="term" value="F:transmembrane transporter activity"/>
    <property type="evidence" value="ECO:0007669"/>
    <property type="project" value="InterPro"/>
</dbReference>